<dbReference type="InterPro" id="IPR036515">
    <property type="entry name" value="Transposase_17_sf"/>
</dbReference>
<dbReference type="EMBL" id="LT634361">
    <property type="protein sequence ID" value="SFZ81437.1"/>
    <property type="molecule type" value="Genomic_DNA"/>
</dbReference>
<keyword evidence="3" id="KW-1185">Reference proteome</keyword>
<sequence>MSKGTTSYRIQDENALYFLTFSTVEWIDVFTNKKYQDIVVTSLQYCIDAKGLELCSWVIMSNHIHLVARAKEGYKMTTILRDMKKFTSKKILKEIQEGSESRRDWLLLVMKKSAEKNSKKQNYQLWRNDNHPIILYSNAVIYQKINYVHQNPVKAGLVFNPEDYVYSSAVDYSGKAGLLPVIKTKLF</sequence>
<evidence type="ECO:0000313" key="2">
    <source>
        <dbReference type="EMBL" id="SFZ81437.1"/>
    </source>
</evidence>
<dbReference type="GeneID" id="47722668"/>
<dbReference type="GO" id="GO:0004803">
    <property type="term" value="F:transposase activity"/>
    <property type="evidence" value="ECO:0007669"/>
    <property type="project" value="InterPro"/>
</dbReference>
<accession>A0A2H1E989</accession>
<dbReference type="SUPFAM" id="SSF143422">
    <property type="entry name" value="Transposase IS200-like"/>
    <property type="match status" value="1"/>
</dbReference>
<dbReference type="AlphaFoldDB" id="A0A2H1E989"/>
<dbReference type="Pfam" id="PF01797">
    <property type="entry name" value="Y1_Tnp"/>
    <property type="match status" value="1"/>
</dbReference>
<dbReference type="OrthoDB" id="9788881at2"/>
<gene>
    <name evidence="2" type="ORF">MARIT_1106</name>
</gene>
<dbReference type="PANTHER" id="PTHR36966:SF1">
    <property type="entry name" value="REP-ASSOCIATED TYROSINE TRANSPOSASE"/>
    <property type="match status" value="1"/>
</dbReference>
<evidence type="ECO:0000259" key="1">
    <source>
        <dbReference type="SMART" id="SM01321"/>
    </source>
</evidence>
<dbReference type="KEGG" id="tmar:MARIT_1106"/>
<dbReference type="NCBIfam" id="NF047646">
    <property type="entry name" value="REP_Tyr_transpos"/>
    <property type="match status" value="1"/>
</dbReference>
<dbReference type="RefSeq" id="WP_100210979.1">
    <property type="nucleotide sequence ID" value="NZ_CP138495.1"/>
</dbReference>
<feature type="domain" description="Transposase IS200-like" evidence="1">
    <location>
        <begin position="12"/>
        <end position="151"/>
    </location>
</feature>
<dbReference type="Gene3D" id="3.30.70.1290">
    <property type="entry name" value="Transposase IS200-like"/>
    <property type="match status" value="1"/>
</dbReference>
<dbReference type="SMART" id="SM01321">
    <property type="entry name" value="Y1_Tnp"/>
    <property type="match status" value="1"/>
</dbReference>
<reference evidence="2 3" key="1">
    <citation type="submission" date="2016-11" db="EMBL/GenBank/DDBJ databases">
        <authorList>
            <person name="Jaros S."/>
            <person name="Januszkiewicz K."/>
            <person name="Wedrychowicz H."/>
        </authorList>
    </citation>
    <scope>NUCLEOTIDE SEQUENCE [LARGE SCALE GENOMIC DNA]</scope>
    <source>
        <strain evidence="2">NCIMB 2154T</strain>
    </source>
</reference>
<dbReference type="GO" id="GO:0006313">
    <property type="term" value="P:DNA transposition"/>
    <property type="evidence" value="ECO:0007669"/>
    <property type="project" value="InterPro"/>
</dbReference>
<protein>
    <recommendedName>
        <fullName evidence="1">Transposase IS200-like domain-containing protein</fullName>
    </recommendedName>
</protein>
<dbReference type="GO" id="GO:0043565">
    <property type="term" value="F:sequence-specific DNA binding"/>
    <property type="evidence" value="ECO:0007669"/>
    <property type="project" value="TreeGrafter"/>
</dbReference>
<organism evidence="2 3">
    <name type="scientific">Tenacibaculum maritimum NCIMB 2154</name>
    <dbReference type="NCBI Taxonomy" id="1349785"/>
    <lineage>
        <taxon>Bacteria</taxon>
        <taxon>Pseudomonadati</taxon>
        <taxon>Bacteroidota</taxon>
        <taxon>Flavobacteriia</taxon>
        <taxon>Flavobacteriales</taxon>
        <taxon>Flavobacteriaceae</taxon>
        <taxon>Tenacibaculum</taxon>
    </lineage>
</organism>
<proteinExistence type="predicted"/>
<dbReference type="InterPro" id="IPR052715">
    <property type="entry name" value="RAYT_transposase"/>
</dbReference>
<dbReference type="PANTHER" id="PTHR36966">
    <property type="entry name" value="REP-ASSOCIATED TYROSINE TRANSPOSASE"/>
    <property type="match status" value="1"/>
</dbReference>
<dbReference type="Proteomes" id="UP000231564">
    <property type="component" value="Chromosome MARIT"/>
</dbReference>
<dbReference type="InterPro" id="IPR002686">
    <property type="entry name" value="Transposase_17"/>
</dbReference>
<name>A0A2H1E989_9FLAO</name>
<evidence type="ECO:0000313" key="3">
    <source>
        <dbReference type="Proteomes" id="UP000231564"/>
    </source>
</evidence>